<dbReference type="SMART" id="SM00343">
    <property type="entry name" value="ZnF_C2HC"/>
    <property type="match status" value="1"/>
</dbReference>
<name>A0A430QQL1_SCHBO</name>
<feature type="domain" description="RRM" evidence="4">
    <location>
        <begin position="10"/>
        <end position="83"/>
    </location>
</feature>
<dbReference type="STRING" id="6184.A0A430QQL1"/>
<dbReference type="FunFam" id="3.30.70.330:FF:001074">
    <property type="entry name" value="Splicing factor, arginine/serine-rich 7"/>
    <property type="match status" value="1"/>
</dbReference>
<dbReference type="Gene3D" id="3.30.70.330">
    <property type="match status" value="1"/>
</dbReference>
<dbReference type="EMBL" id="QMKO01001469">
    <property type="protein sequence ID" value="RTG89993.1"/>
    <property type="molecule type" value="Genomic_DNA"/>
</dbReference>
<dbReference type="InterPro" id="IPR012677">
    <property type="entry name" value="Nucleotide-bd_a/b_plait_sf"/>
</dbReference>
<accession>A0A430QQL1</accession>
<dbReference type="Pfam" id="PF00098">
    <property type="entry name" value="zf-CCHC"/>
    <property type="match status" value="1"/>
</dbReference>
<reference evidence="6 7" key="1">
    <citation type="journal article" date="2019" name="PLoS Pathog.">
        <title>Genome sequence of the bovine parasite Schistosoma bovis Tanzania.</title>
        <authorList>
            <person name="Oey H."/>
            <person name="Zakrzewski M."/>
            <person name="Gobert G."/>
            <person name="Gravermann K."/>
            <person name="Stoye J."/>
            <person name="Jones M."/>
            <person name="Mcmanus D."/>
            <person name="Krause L."/>
        </authorList>
    </citation>
    <scope>NUCLEOTIDE SEQUENCE [LARGE SCALE GENOMIC DNA]</scope>
    <source>
        <strain evidence="6 7">TAN1997</strain>
    </source>
</reference>
<evidence type="ECO:0000256" key="2">
    <source>
        <dbReference type="PROSITE-ProRule" id="PRU00176"/>
    </source>
</evidence>
<dbReference type="SUPFAM" id="SSF54928">
    <property type="entry name" value="RNA-binding domain, RBD"/>
    <property type="match status" value="1"/>
</dbReference>
<feature type="region of interest" description="Disordered" evidence="3">
    <location>
        <begin position="83"/>
        <end position="114"/>
    </location>
</feature>
<dbReference type="AlphaFoldDB" id="A0A430QQL1"/>
<evidence type="ECO:0000313" key="6">
    <source>
        <dbReference type="EMBL" id="RTG89993.1"/>
    </source>
</evidence>
<dbReference type="PANTHER" id="PTHR23147">
    <property type="entry name" value="SERINE/ARGININE RICH SPLICING FACTOR"/>
    <property type="match status" value="1"/>
</dbReference>
<keyword evidence="1" id="KW-0479">Metal-binding</keyword>
<evidence type="ECO:0000259" key="4">
    <source>
        <dbReference type="PROSITE" id="PS50102"/>
    </source>
</evidence>
<dbReference type="InterPro" id="IPR000504">
    <property type="entry name" value="RRM_dom"/>
</dbReference>
<gene>
    <name evidence="6" type="ORF">DC041_0004215</name>
</gene>
<feature type="compositionally biased region" description="Gly residues" evidence="3">
    <location>
        <begin position="92"/>
        <end position="105"/>
    </location>
</feature>
<evidence type="ECO:0000256" key="3">
    <source>
        <dbReference type="SAM" id="MobiDB-lite"/>
    </source>
</evidence>
<evidence type="ECO:0000313" key="7">
    <source>
        <dbReference type="Proteomes" id="UP000290809"/>
    </source>
</evidence>
<dbReference type="InterPro" id="IPR050907">
    <property type="entry name" value="SRSF"/>
</dbReference>
<keyword evidence="2" id="KW-0694">RNA-binding</keyword>
<dbReference type="InterPro" id="IPR001878">
    <property type="entry name" value="Znf_CCHC"/>
</dbReference>
<protein>
    <submittedName>
        <fullName evidence="6">Splicing factor, arginine/serine-rich 7</fullName>
    </submittedName>
</protein>
<dbReference type="CDD" id="cd12373">
    <property type="entry name" value="RRM_SRSF3_like"/>
    <property type="match status" value="1"/>
</dbReference>
<dbReference type="Pfam" id="PF00076">
    <property type="entry name" value="RRM_1"/>
    <property type="match status" value="1"/>
</dbReference>
<sequence length="171" mass="19214">MAARYRDVGTKVYIGDLPREASERELERIFREYGRLRNVWVARNPPGFAFVEFEDAADASDAVRELDGTVMCGVRARVELSTGKSRQKPWVRGGGGARNGGGRDNGVGSRRMKPFDPTDRCYECGERGHYAYDCRRRSGGPGGPNGRSRPEGRRRSRSVSNHRSFSRSRSR</sequence>
<proteinExistence type="predicted"/>
<dbReference type="Gene3D" id="4.10.60.10">
    <property type="entry name" value="Zinc finger, CCHC-type"/>
    <property type="match status" value="1"/>
</dbReference>
<comment type="caution">
    <text evidence="6">The sequence shown here is derived from an EMBL/GenBank/DDBJ whole genome shotgun (WGS) entry which is preliminary data.</text>
</comment>
<keyword evidence="7" id="KW-1185">Reference proteome</keyword>
<dbReference type="InterPro" id="IPR036875">
    <property type="entry name" value="Znf_CCHC_sf"/>
</dbReference>
<dbReference type="InterPro" id="IPR035979">
    <property type="entry name" value="RBD_domain_sf"/>
</dbReference>
<dbReference type="PROSITE" id="PS50158">
    <property type="entry name" value="ZF_CCHC"/>
    <property type="match status" value="1"/>
</dbReference>
<dbReference type="PROSITE" id="PS50102">
    <property type="entry name" value="RRM"/>
    <property type="match status" value="1"/>
</dbReference>
<keyword evidence="1" id="KW-0862">Zinc</keyword>
<dbReference type="SMART" id="SM00360">
    <property type="entry name" value="RRM"/>
    <property type="match status" value="1"/>
</dbReference>
<evidence type="ECO:0000259" key="5">
    <source>
        <dbReference type="PROSITE" id="PS50158"/>
    </source>
</evidence>
<dbReference type="Proteomes" id="UP000290809">
    <property type="component" value="Unassembled WGS sequence"/>
</dbReference>
<dbReference type="GO" id="GO:0003723">
    <property type="term" value="F:RNA binding"/>
    <property type="evidence" value="ECO:0007669"/>
    <property type="project" value="UniProtKB-UniRule"/>
</dbReference>
<dbReference type="GO" id="GO:0008270">
    <property type="term" value="F:zinc ion binding"/>
    <property type="evidence" value="ECO:0007669"/>
    <property type="project" value="UniProtKB-KW"/>
</dbReference>
<dbReference type="SUPFAM" id="SSF57756">
    <property type="entry name" value="Retrovirus zinc finger-like domains"/>
    <property type="match status" value="1"/>
</dbReference>
<evidence type="ECO:0000256" key="1">
    <source>
        <dbReference type="PROSITE-ProRule" id="PRU00047"/>
    </source>
</evidence>
<feature type="region of interest" description="Disordered" evidence="3">
    <location>
        <begin position="132"/>
        <end position="171"/>
    </location>
</feature>
<feature type="domain" description="CCHC-type" evidence="5">
    <location>
        <begin position="120"/>
        <end position="136"/>
    </location>
</feature>
<organism evidence="6 7">
    <name type="scientific">Schistosoma bovis</name>
    <name type="common">Blood fluke</name>
    <dbReference type="NCBI Taxonomy" id="6184"/>
    <lineage>
        <taxon>Eukaryota</taxon>
        <taxon>Metazoa</taxon>
        <taxon>Spiralia</taxon>
        <taxon>Lophotrochozoa</taxon>
        <taxon>Platyhelminthes</taxon>
        <taxon>Trematoda</taxon>
        <taxon>Digenea</taxon>
        <taxon>Strigeidida</taxon>
        <taxon>Schistosomatoidea</taxon>
        <taxon>Schistosomatidae</taxon>
        <taxon>Schistosoma</taxon>
    </lineage>
</organism>
<keyword evidence="1" id="KW-0863">Zinc-finger</keyword>